<dbReference type="PANTHER" id="PTHR43229">
    <property type="entry name" value="NODULATION PROTEIN J"/>
    <property type="match status" value="1"/>
</dbReference>
<dbReference type="InterPro" id="IPR051784">
    <property type="entry name" value="Nod_factor_ABC_transporter"/>
</dbReference>
<evidence type="ECO:0000256" key="2">
    <source>
        <dbReference type="ARBA" id="ARBA00022692"/>
    </source>
</evidence>
<dbReference type="PIRSF" id="PIRSF006648">
    <property type="entry name" value="DrrB"/>
    <property type="match status" value="1"/>
</dbReference>
<organism evidence="8 9">
    <name type="scientific">Bacillus aquiflavi</name>
    <dbReference type="NCBI Taxonomy" id="2672567"/>
    <lineage>
        <taxon>Bacteria</taxon>
        <taxon>Bacillati</taxon>
        <taxon>Bacillota</taxon>
        <taxon>Bacilli</taxon>
        <taxon>Bacillales</taxon>
        <taxon>Bacillaceae</taxon>
        <taxon>Bacillus</taxon>
    </lineage>
</organism>
<keyword evidence="5" id="KW-1003">Cell membrane</keyword>
<dbReference type="PRINTS" id="PR00164">
    <property type="entry name" value="ABC2TRNSPORT"/>
</dbReference>
<evidence type="ECO:0000313" key="7">
    <source>
        <dbReference type="EMBL" id="MBA4536386.1"/>
    </source>
</evidence>
<comment type="similarity">
    <text evidence="5">Belongs to the ABC-2 integral membrane protein family.</text>
</comment>
<proteinExistence type="inferred from homology"/>
<sequence length="265" mass="29493">MNITYYIKSFFLQAIISYKALFGFFSPKIYILVKVVNPIFQLIFFSMLAGYLYKTSDITPWVIGNAFLLCTYNILFGVAAVMVTERMFGTLKPIVASPANKLFVFLGRGFMHVIDSSITVILGFFTGFLFFNLDFSNVDLIALAMTVFISMFAATGFGLLIASIGLLIRDLNMLLNVLSMLLLIITGANIPLSLLPDWAQLISYSIPITRGIEASRQLMDGATFYSVGPLIGQELIVGIIYMLSGFVFFKVIERLSKIKGTLESY</sequence>
<dbReference type="GO" id="GO:0043190">
    <property type="term" value="C:ATP-binding cassette (ABC) transporter complex"/>
    <property type="evidence" value="ECO:0007669"/>
    <property type="project" value="InterPro"/>
</dbReference>
<keyword evidence="4 5" id="KW-0472">Membrane</keyword>
<keyword evidence="9" id="KW-1185">Reference proteome</keyword>
<comment type="caution">
    <text evidence="8">The sequence shown here is derived from an EMBL/GenBank/DDBJ whole genome shotgun (WGS) entry which is preliminary data.</text>
</comment>
<evidence type="ECO:0000256" key="1">
    <source>
        <dbReference type="ARBA" id="ARBA00004141"/>
    </source>
</evidence>
<evidence type="ECO:0000313" key="10">
    <source>
        <dbReference type="Proteomes" id="UP000570010"/>
    </source>
</evidence>
<dbReference type="PANTHER" id="PTHR43229:SF6">
    <property type="entry name" value="ABC-TYPE MULTIDRUG TRANSPORT SYSTEM, PERMEASE COMPONENT"/>
    <property type="match status" value="1"/>
</dbReference>
<dbReference type="InterPro" id="IPR000412">
    <property type="entry name" value="ABC_2_transport"/>
</dbReference>
<dbReference type="PROSITE" id="PS51012">
    <property type="entry name" value="ABC_TM2"/>
    <property type="match status" value="1"/>
</dbReference>
<feature type="transmembrane region" description="Helical" evidence="5">
    <location>
        <begin position="32"/>
        <end position="52"/>
    </location>
</feature>
<evidence type="ECO:0000256" key="4">
    <source>
        <dbReference type="ARBA" id="ARBA00023136"/>
    </source>
</evidence>
<gene>
    <name evidence="8" type="ORF">G4D64_04280</name>
    <name evidence="7" type="ORF">H1Z61_04315</name>
</gene>
<feature type="transmembrane region" description="Helical" evidence="5">
    <location>
        <begin position="140"/>
        <end position="167"/>
    </location>
</feature>
<dbReference type="Proteomes" id="UP000570010">
    <property type="component" value="Unassembled WGS sequence"/>
</dbReference>
<reference evidence="8 9" key="1">
    <citation type="submission" date="2020-02" db="EMBL/GenBank/DDBJ databases">
        <title>Bacillus aquiflavi sp. nov., isolated from yellow water of strong flavor Chinese baijiu in Yibin region of China.</title>
        <authorList>
            <person name="Xie J."/>
        </authorList>
    </citation>
    <scope>NUCLEOTIDE SEQUENCE [LARGE SCALE GENOMIC DNA]</scope>
    <source>
        <strain evidence="8 9">3H-10</strain>
    </source>
</reference>
<feature type="domain" description="ABC transmembrane type-2" evidence="6">
    <location>
        <begin position="29"/>
        <end position="252"/>
    </location>
</feature>
<keyword evidence="5" id="KW-0813">Transport</keyword>
<name>A0A6B3VZI6_9BACI</name>
<dbReference type="RefSeq" id="WP_163240462.1">
    <property type="nucleotide sequence ID" value="NZ_CP082780.1"/>
</dbReference>
<accession>A0A6B3VZI6</accession>
<dbReference type="EMBL" id="JACEIO010000006">
    <property type="protein sequence ID" value="MBA4536386.1"/>
    <property type="molecule type" value="Genomic_DNA"/>
</dbReference>
<dbReference type="GO" id="GO:0140359">
    <property type="term" value="F:ABC-type transporter activity"/>
    <property type="evidence" value="ECO:0007669"/>
    <property type="project" value="InterPro"/>
</dbReference>
<evidence type="ECO:0000259" key="6">
    <source>
        <dbReference type="PROSITE" id="PS51012"/>
    </source>
</evidence>
<dbReference type="InterPro" id="IPR013525">
    <property type="entry name" value="ABC2_TM"/>
</dbReference>
<feature type="transmembrane region" description="Helical" evidence="5">
    <location>
        <begin position="230"/>
        <end position="249"/>
    </location>
</feature>
<feature type="transmembrane region" description="Helical" evidence="5">
    <location>
        <begin position="102"/>
        <end position="128"/>
    </location>
</feature>
<dbReference type="EMBL" id="JAAIWN010000006">
    <property type="protein sequence ID" value="NEY80754.1"/>
    <property type="molecule type" value="Genomic_DNA"/>
</dbReference>
<dbReference type="Proteomes" id="UP000472971">
    <property type="component" value="Unassembled WGS sequence"/>
</dbReference>
<dbReference type="AlphaFoldDB" id="A0A6B3VZI6"/>
<dbReference type="Pfam" id="PF01061">
    <property type="entry name" value="ABC2_membrane"/>
    <property type="match status" value="1"/>
</dbReference>
<evidence type="ECO:0000256" key="3">
    <source>
        <dbReference type="ARBA" id="ARBA00022989"/>
    </source>
</evidence>
<evidence type="ECO:0000313" key="9">
    <source>
        <dbReference type="Proteomes" id="UP000472971"/>
    </source>
</evidence>
<evidence type="ECO:0000256" key="5">
    <source>
        <dbReference type="RuleBase" id="RU361157"/>
    </source>
</evidence>
<evidence type="ECO:0000313" key="8">
    <source>
        <dbReference type="EMBL" id="NEY80754.1"/>
    </source>
</evidence>
<comment type="subcellular location">
    <subcellularLocation>
        <location evidence="5">Cell membrane</location>
        <topology evidence="5">Multi-pass membrane protein</topology>
    </subcellularLocation>
    <subcellularLocation>
        <location evidence="1">Membrane</location>
        <topology evidence="1">Multi-pass membrane protein</topology>
    </subcellularLocation>
</comment>
<keyword evidence="2 5" id="KW-0812">Transmembrane</keyword>
<feature type="transmembrane region" description="Helical" evidence="5">
    <location>
        <begin position="58"/>
        <end position="81"/>
    </location>
</feature>
<protein>
    <recommendedName>
        <fullName evidence="5">Transport permease protein</fullName>
    </recommendedName>
</protein>
<reference evidence="7 10" key="2">
    <citation type="submission" date="2020-07" db="EMBL/GenBank/DDBJ databases">
        <authorList>
            <person name="Feng H."/>
        </authorList>
    </citation>
    <scope>NUCLEOTIDE SEQUENCE [LARGE SCALE GENOMIC DNA]</scope>
    <source>
        <strain evidence="10">s-12</strain>
        <strain evidence="7">S-12</strain>
    </source>
</reference>
<dbReference type="InterPro" id="IPR047817">
    <property type="entry name" value="ABC2_TM_bact-type"/>
</dbReference>
<keyword evidence="3 5" id="KW-1133">Transmembrane helix</keyword>
<feature type="transmembrane region" description="Helical" evidence="5">
    <location>
        <begin position="174"/>
        <end position="195"/>
    </location>
</feature>